<gene>
    <name evidence="3" type="ORF">OCV69_08505</name>
</gene>
<dbReference type="RefSeq" id="WP_158358686.1">
    <property type="nucleotide sequence ID" value="NZ_JAOQJF010000014.1"/>
</dbReference>
<feature type="chain" id="PRO_5046310880" description="Transglutaminase-like domain-containing protein" evidence="1">
    <location>
        <begin position="23"/>
        <end position="396"/>
    </location>
</feature>
<evidence type="ECO:0000313" key="3">
    <source>
        <dbReference type="EMBL" id="MCU6799972.1"/>
    </source>
</evidence>
<reference evidence="3 4" key="1">
    <citation type="journal article" date="2021" name="ISME Commun">
        <title>Automated analysis of genomic sequences facilitates high-throughput and comprehensive description of bacteria.</title>
        <authorList>
            <person name="Hitch T.C.A."/>
        </authorList>
    </citation>
    <scope>NUCLEOTIDE SEQUENCE [LARGE SCALE GENOMIC DNA]</scope>
    <source>
        <strain evidence="4">f_CCE</strain>
    </source>
</reference>
<dbReference type="Gene3D" id="2.10.270.10">
    <property type="entry name" value="Cholin Binding"/>
    <property type="match status" value="2"/>
</dbReference>
<dbReference type="Proteomes" id="UP001652395">
    <property type="component" value="Unassembled WGS sequence"/>
</dbReference>
<keyword evidence="4" id="KW-1185">Reference proteome</keyword>
<proteinExistence type="predicted"/>
<evidence type="ECO:0000313" key="4">
    <source>
        <dbReference type="Proteomes" id="UP001652395"/>
    </source>
</evidence>
<comment type="caution">
    <text evidence="3">The sequence shown here is derived from an EMBL/GenBank/DDBJ whole genome shotgun (WGS) entry which is preliminary data.</text>
</comment>
<evidence type="ECO:0000259" key="2">
    <source>
        <dbReference type="SMART" id="SM00460"/>
    </source>
</evidence>
<evidence type="ECO:0000256" key="1">
    <source>
        <dbReference type="SAM" id="SignalP"/>
    </source>
</evidence>
<dbReference type="SUPFAM" id="SSF54001">
    <property type="entry name" value="Cysteine proteinases"/>
    <property type="match status" value="1"/>
</dbReference>
<organism evidence="3 4">
    <name type="scientific">Alitiscatomonas aceti</name>
    <dbReference type="NCBI Taxonomy" id="2981724"/>
    <lineage>
        <taxon>Bacteria</taxon>
        <taxon>Bacillati</taxon>
        <taxon>Bacillota</taxon>
        <taxon>Clostridia</taxon>
        <taxon>Lachnospirales</taxon>
        <taxon>Lachnospiraceae</taxon>
        <taxon>Alitiscatomonas</taxon>
    </lineage>
</organism>
<dbReference type="SMART" id="SM00460">
    <property type="entry name" value="TGc"/>
    <property type="match status" value="1"/>
</dbReference>
<feature type="signal peptide" evidence="1">
    <location>
        <begin position="1"/>
        <end position="22"/>
    </location>
</feature>
<dbReference type="SUPFAM" id="SSF69360">
    <property type="entry name" value="Cell wall binding repeat"/>
    <property type="match status" value="1"/>
</dbReference>
<protein>
    <recommendedName>
        <fullName evidence="2">Transglutaminase-like domain-containing protein</fullName>
    </recommendedName>
</protein>
<dbReference type="EMBL" id="JAOQJF010000014">
    <property type="protein sequence ID" value="MCU6799972.1"/>
    <property type="molecule type" value="Genomic_DNA"/>
</dbReference>
<dbReference type="Pfam" id="PF01841">
    <property type="entry name" value="Transglut_core"/>
    <property type="match status" value="1"/>
</dbReference>
<dbReference type="InterPro" id="IPR002931">
    <property type="entry name" value="Transglutaminase-like"/>
</dbReference>
<accession>A0ABT2UZF2</accession>
<dbReference type="Gene3D" id="3.10.620.30">
    <property type="match status" value="1"/>
</dbReference>
<dbReference type="InterPro" id="IPR038765">
    <property type="entry name" value="Papain-like_cys_pep_sf"/>
</dbReference>
<keyword evidence="1" id="KW-0732">Signal</keyword>
<feature type="domain" description="Transglutaminase-like" evidence="2">
    <location>
        <begin position="303"/>
        <end position="358"/>
    </location>
</feature>
<name>A0ABT2UZF2_9FIRM</name>
<sequence>MKKRACLLAAAFSIFLGMEAYGGQFIKDETGLWYQNTDGTWPVGWFQSDTGSWYCFDENGYARTGWYEENGIRYYLGITDGRLFTDCTSYLEDGWYSFDGEGKSTYAGTDYSGWLWDGVHWLYRRPSGTYVTDGWRTIDDASYYFSEGHLATGPFSIGGENYFFDSQGKKASGLTVWKNDFYYVNDDQTVLKNSEKEIDGILYRFDETGRGSMVSQRPSAPSMNFIPGEDWPYKAVTEIPPENEKTELHRTCDQMADQILSEIINDAMDQRQKAEAIYNWVRGNIRYSGASATRDWVQEAYQGLRLRRGDCFTYYSVSQLLLSRAGIAGIEVVRSTDNHHYWNLVNIDGSWYHFDATPRRAGGYFFLWTDDQMEQYSRQHGGCFTFDRRLYPATPE</sequence>